<feature type="domain" description="AB hydrolase-1" evidence="1">
    <location>
        <begin position="9"/>
        <end position="244"/>
    </location>
</feature>
<sequence>MNTDSNRTILFITGAFISHTCWDNWRNYFEERDYTTLAPPWPGKDASPEILRQRHPDSEVAAIRLKDLIAHYEAICDRLPQKPIVIGHSLGGLIAQILASKGKAQLAVGLHSVPPKGIFTYKFSFYKAGWGALGFFTSVKRTFMMSLDQWRYAFTNGMPEEWQESSYFTYAIPESKLAVRDTIGPDAVVDFKAPHAPLLLIAGEIDHAIPSSLNKSNYEAYQNRESITDFREFPGRNHFVIGQPGWEEITQYISEWLRINTDHKTRTDNVSNSF</sequence>
<name>A0A972JGW8_9FLAO</name>
<dbReference type="Pfam" id="PF12697">
    <property type="entry name" value="Abhydrolase_6"/>
    <property type="match status" value="1"/>
</dbReference>
<evidence type="ECO:0000259" key="1">
    <source>
        <dbReference type="Pfam" id="PF12697"/>
    </source>
</evidence>
<dbReference type="RefSeq" id="WP_169527738.1">
    <property type="nucleotide sequence ID" value="NZ_JAAMPU010000106.1"/>
</dbReference>
<dbReference type="InterPro" id="IPR029058">
    <property type="entry name" value="AB_hydrolase_fold"/>
</dbReference>
<evidence type="ECO:0000313" key="2">
    <source>
        <dbReference type="EMBL" id="NMH28631.1"/>
    </source>
</evidence>
<dbReference type="InterPro" id="IPR000073">
    <property type="entry name" value="AB_hydrolase_1"/>
</dbReference>
<accession>A0A972JGW8</accession>
<evidence type="ECO:0000313" key="3">
    <source>
        <dbReference type="Proteomes" id="UP000712080"/>
    </source>
</evidence>
<dbReference type="GO" id="GO:0016787">
    <property type="term" value="F:hydrolase activity"/>
    <property type="evidence" value="ECO:0007669"/>
    <property type="project" value="UniProtKB-KW"/>
</dbReference>
<dbReference type="SUPFAM" id="SSF53474">
    <property type="entry name" value="alpha/beta-Hydrolases"/>
    <property type="match status" value="1"/>
</dbReference>
<proteinExistence type="predicted"/>
<dbReference type="Gene3D" id="3.40.50.1820">
    <property type="entry name" value="alpha/beta hydrolase"/>
    <property type="match status" value="1"/>
</dbReference>
<keyword evidence="2" id="KW-0378">Hydrolase</keyword>
<keyword evidence="3" id="KW-1185">Reference proteome</keyword>
<organism evidence="2 3">
    <name type="scientific">Flavobacterium silvaticum</name>
    <dbReference type="NCBI Taxonomy" id="1852020"/>
    <lineage>
        <taxon>Bacteria</taxon>
        <taxon>Pseudomonadati</taxon>
        <taxon>Bacteroidota</taxon>
        <taxon>Flavobacteriia</taxon>
        <taxon>Flavobacteriales</taxon>
        <taxon>Flavobacteriaceae</taxon>
        <taxon>Flavobacterium</taxon>
    </lineage>
</organism>
<reference evidence="2" key="1">
    <citation type="submission" date="2020-02" db="EMBL/GenBank/DDBJ databases">
        <title>Flavobacterium sp. genome.</title>
        <authorList>
            <person name="Jung H.S."/>
            <person name="Baek J.H."/>
            <person name="Jeon C.O."/>
        </authorList>
    </citation>
    <scope>NUCLEOTIDE SEQUENCE</scope>
    <source>
        <strain evidence="2">SE-s28</strain>
    </source>
</reference>
<gene>
    <name evidence="2" type="ORF">G6047_11365</name>
</gene>
<dbReference type="AlphaFoldDB" id="A0A972JGW8"/>
<dbReference type="Proteomes" id="UP000712080">
    <property type="component" value="Unassembled WGS sequence"/>
</dbReference>
<comment type="caution">
    <text evidence="2">The sequence shown here is derived from an EMBL/GenBank/DDBJ whole genome shotgun (WGS) entry which is preliminary data.</text>
</comment>
<dbReference type="EMBL" id="JAAMPU010000106">
    <property type="protein sequence ID" value="NMH28631.1"/>
    <property type="molecule type" value="Genomic_DNA"/>
</dbReference>
<protein>
    <submittedName>
        <fullName evidence="2">Alpha/beta hydrolase</fullName>
    </submittedName>
</protein>